<accession>A0A0P6VWM8</accession>
<organism evidence="1 2">
    <name type="scientific">Prosthecodimorpha hirschii</name>
    <dbReference type="NCBI Taxonomy" id="665126"/>
    <lineage>
        <taxon>Bacteria</taxon>
        <taxon>Pseudomonadati</taxon>
        <taxon>Pseudomonadota</taxon>
        <taxon>Alphaproteobacteria</taxon>
        <taxon>Hyphomicrobiales</taxon>
        <taxon>Ancalomicrobiaceae</taxon>
        <taxon>Prosthecodimorpha</taxon>
    </lineage>
</organism>
<name>A0A0P6VWM8_9HYPH</name>
<dbReference type="Pfam" id="PF09956">
    <property type="entry name" value="Phage_cement_2"/>
    <property type="match status" value="1"/>
</dbReference>
<dbReference type="RefSeq" id="WP_054361738.1">
    <property type="nucleotide sequence ID" value="NZ_LJYW01000001.1"/>
</dbReference>
<dbReference type="Proteomes" id="UP000048984">
    <property type="component" value="Unassembled WGS sequence"/>
</dbReference>
<dbReference type="STRING" id="665126.ABB55_27795"/>
<dbReference type="PIRSF" id="PIRSF030771">
    <property type="entry name" value="UCP030771"/>
    <property type="match status" value="1"/>
</dbReference>
<dbReference type="InterPro" id="IPR011231">
    <property type="entry name" value="Phage_VT1-Sakai_H0018"/>
</dbReference>
<dbReference type="EMBL" id="LJYW01000001">
    <property type="protein sequence ID" value="KPL55570.1"/>
    <property type="molecule type" value="Genomic_DNA"/>
</dbReference>
<dbReference type="AlphaFoldDB" id="A0A0P6VWM8"/>
<evidence type="ECO:0000313" key="1">
    <source>
        <dbReference type="EMBL" id="KPL55570.1"/>
    </source>
</evidence>
<keyword evidence="2" id="KW-1185">Reference proteome</keyword>
<comment type="caution">
    <text evidence="1">The sequence shown here is derived from an EMBL/GenBank/DDBJ whole genome shotgun (WGS) entry which is preliminary data.</text>
</comment>
<proteinExistence type="predicted"/>
<gene>
    <name evidence="1" type="ORF">ABB55_27795</name>
</gene>
<reference evidence="1 2" key="2">
    <citation type="submission" date="2015-10" db="EMBL/GenBank/DDBJ databases">
        <title>Draft Genome Sequence of Prosthecomicrobium hirschii ATCC 27832.</title>
        <authorList>
            <person name="Daniel J."/>
            <person name="Givan S.A."/>
            <person name="Brun Y.V."/>
            <person name="Brown P.J."/>
        </authorList>
    </citation>
    <scope>NUCLEOTIDE SEQUENCE [LARGE SCALE GENOMIC DNA]</scope>
    <source>
        <strain evidence="1 2">16</strain>
    </source>
</reference>
<evidence type="ECO:0000313" key="2">
    <source>
        <dbReference type="Proteomes" id="UP000048984"/>
    </source>
</evidence>
<evidence type="ECO:0008006" key="3">
    <source>
        <dbReference type="Google" id="ProtNLM"/>
    </source>
</evidence>
<sequence length="111" mass="11241">MANNMVQCGDRIDVTAPSGGATSGKGLLIGTMFGVAALTVAQGDVTPIILEGVFRMDKATGEAWSVGAAIYWDNTAKKMTTTSSGNTKVGVATVAALSADTVGIVRLNASF</sequence>
<protein>
    <recommendedName>
        <fullName evidence="3">DUF2190 family protein</fullName>
    </recommendedName>
</protein>
<reference evidence="1 2" key="1">
    <citation type="submission" date="2015-09" db="EMBL/GenBank/DDBJ databases">
        <authorList>
            <person name="Jackson K.R."/>
            <person name="Lunt B.L."/>
            <person name="Fisher J.N.B."/>
            <person name="Gardner A.V."/>
            <person name="Bailey M.E."/>
            <person name="Deus L.M."/>
            <person name="Earl A.S."/>
            <person name="Gibby P.D."/>
            <person name="Hartmann K.A."/>
            <person name="Liu J.E."/>
            <person name="Manci A.M."/>
            <person name="Nielsen D.A."/>
            <person name="Solomon M.B."/>
            <person name="Breakwell D.P."/>
            <person name="Burnett S.H."/>
            <person name="Grose J.H."/>
        </authorList>
    </citation>
    <scope>NUCLEOTIDE SEQUENCE [LARGE SCALE GENOMIC DNA]</scope>
    <source>
        <strain evidence="1 2">16</strain>
    </source>
</reference>